<sequence length="329" mass="36932">MKILVTGGTGFLGRRLVSALLDRGHQVYLMGRNFSYVQQLLADGAIPVACDLRDHTAVYAACEGIHTVYHVAALVTPWGKRNDFFEINVQGTEAVLEGCRMHGVKRCIHVSSSCVTFTGRDQLNISESAAYPRHFSSPYPLSKRYAEELVKAAMTDLQTVIIRPHAIFGPDDRWLPRMLEMARQQRFYQIGNGRNRVDMTYVDNVVHALLLSLYAPKAVGKTYIITNDEHIVLWNAFRNILQQLKLPTQLRTLPLPIALTLASAMEKQAELTGATPLLTRYIASMLACNQTYNISAARRDLAYEPVVSVSEGIEHTLDALKMQRRWSIS</sequence>
<dbReference type="Proteomes" id="UP000287171">
    <property type="component" value="Unassembled WGS sequence"/>
</dbReference>
<evidence type="ECO:0000259" key="1">
    <source>
        <dbReference type="Pfam" id="PF01073"/>
    </source>
</evidence>
<protein>
    <submittedName>
        <fullName evidence="2">3-beta hydroxysteroid dehydrogenase</fullName>
    </submittedName>
</protein>
<dbReference type="RefSeq" id="WP_126630869.1">
    <property type="nucleotide sequence ID" value="NZ_BIFT01000002.1"/>
</dbReference>
<dbReference type="GO" id="GO:0004029">
    <property type="term" value="F:aldehyde dehydrogenase (NAD+) activity"/>
    <property type="evidence" value="ECO:0007669"/>
    <property type="project" value="TreeGrafter"/>
</dbReference>
<dbReference type="GO" id="GO:0016616">
    <property type="term" value="F:oxidoreductase activity, acting on the CH-OH group of donors, NAD or NADP as acceptor"/>
    <property type="evidence" value="ECO:0007669"/>
    <property type="project" value="InterPro"/>
</dbReference>
<comment type="caution">
    <text evidence="2">The sequence shown here is derived from an EMBL/GenBank/DDBJ whole genome shotgun (WGS) entry which is preliminary data.</text>
</comment>
<evidence type="ECO:0000313" key="2">
    <source>
        <dbReference type="EMBL" id="GCE30829.1"/>
    </source>
</evidence>
<dbReference type="SUPFAM" id="SSF51735">
    <property type="entry name" value="NAD(P)-binding Rossmann-fold domains"/>
    <property type="match status" value="1"/>
</dbReference>
<reference evidence="3" key="1">
    <citation type="submission" date="2018-12" db="EMBL/GenBank/DDBJ databases">
        <title>Tengunoibacter tsumagoiensis gen. nov., sp. nov., Dictyobacter kobayashii sp. nov., D. alpinus sp. nov., and D. joshuensis sp. nov. and description of Dictyobacteraceae fam. nov. within the order Ktedonobacterales isolated from Tengu-no-mugimeshi.</title>
        <authorList>
            <person name="Wang C.M."/>
            <person name="Zheng Y."/>
            <person name="Sakai Y."/>
            <person name="Toyoda A."/>
            <person name="Minakuchi Y."/>
            <person name="Abe K."/>
            <person name="Yokota A."/>
            <person name="Yabe S."/>
        </authorList>
    </citation>
    <scope>NUCLEOTIDE SEQUENCE [LARGE SCALE GENOMIC DNA]</scope>
    <source>
        <strain evidence="3">Uno16</strain>
    </source>
</reference>
<dbReference type="OrthoDB" id="9803061at2"/>
<dbReference type="PANTHER" id="PTHR48079:SF6">
    <property type="entry name" value="NAD(P)-BINDING DOMAIN-CONTAINING PROTEIN-RELATED"/>
    <property type="match status" value="1"/>
</dbReference>
<dbReference type="InterPro" id="IPR036291">
    <property type="entry name" value="NAD(P)-bd_dom_sf"/>
</dbReference>
<dbReference type="InterPro" id="IPR051783">
    <property type="entry name" value="NAD(P)-dependent_oxidoreduct"/>
</dbReference>
<dbReference type="InterPro" id="IPR002225">
    <property type="entry name" value="3Beta_OHSteriod_DH/Estase"/>
</dbReference>
<gene>
    <name evidence="2" type="ORF">KDA_63130</name>
</gene>
<dbReference type="GO" id="GO:0006694">
    <property type="term" value="P:steroid biosynthetic process"/>
    <property type="evidence" value="ECO:0007669"/>
    <property type="project" value="InterPro"/>
</dbReference>
<name>A0A402BHM9_9CHLR</name>
<accession>A0A402BHM9</accession>
<evidence type="ECO:0000313" key="3">
    <source>
        <dbReference type="Proteomes" id="UP000287171"/>
    </source>
</evidence>
<dbReference type="EMBL" id="BIFT01000002">
    <property type="protein sequence ID" value="GCE30829.1"/>
    <property type="molecule type" value="Genomic_DNA"/>
</dbReference>
<keyword evidence="3" id="KW-1185">Reference proteome</keyword>
<dbReference type="PANTHER" id="PTHR48079">
    <property type="entry name" value="PROTEIN YEEZ"/>
    <property type="match status" value="1"/>
</dbReference>
<dbReference type="GO" id="GO:0005737">
    <property type="term" value="C:cytoplasm"/>
    <property type="evidence" value="ECO:0007669"/>
    <property type="project" value="TreeGrafter"/>
</dbReference>
<dbReference type="AlphaFoldDB" id="A0A402BHM9"/>
<organism evidence="2 3">
    <name type="scientific">Dictyobacter alpinus</name>
    <dbReference type="NCBI Taxonomy" id="2014873"/>
    <lineage>
        <taxon>Bacteria</taxon>
        <taxon>Bacillati</taxon>
        <taxon>Chloroflexota</taxon>
        <taxon>Ktedonobacteria</taxon>
        <taxon>Ktedonobacterales</taxon>
        <taxon>Dictyobacteraceae</taxon>
        <taxon>Dictyobacter</taxon>
    </lineage>
</organism>
<dbReference type="Pfam" id="PF01073">
    <property type="entry name" value="3Beta_HSD"/>
    <property type="match status" value="1"/>
</dbReference>
<proteinExistence type="predicted"/>
<dbReference type="Gene3D" id="3.40.50.720">
    <property type="entry name" value="NAD(P)-binding Rossmann-like Domain"/>
    <property type="match status" value="1"/>
</dbReference>
<feature type="domain" description="3-beta hydroxysteroid dehydrogenase/isomerase" evidence="1">
    <location>
        <begin position="4"/>
        <end position="250"/>
    </location>
</feature>